<name>A0A5P8VYQ6_9NOSO</name>
<keyword evidence="2" id="KW-1185">Reference proteome</keyword>
<sequence>MLIKSMNLVSPKGARKQFQAFNFEFHTFIQQRRENKAKK</sequence>
<dbReference type="Proteomes" id="UP000326678">
    <property type="component" value="Chromosome Gxm1"/>
</dbReference>
<accession>A0A5P8VYQ6</accession>
<dbReference type="AlphaFoldDB" id="A0A5P8VYQ6"/>
<dbReference type="EMBL" id="CP045226">
    <property type="protein sequence ID" value="QFS45451.1"/>
    <property type="molecule type" value="Genomic_DNA"/>
</dbReference>
<protein>
    <submittedName>
        <fullName evidence="1">Uncharacterized protein</fullName>
    </submittedName>
</protein>
<evidence type="ECO:0000313" key="1">
    <source>
        <dbReference type="EMBL" id="QFS45451.1"/>
    </source>
</evidence>
<evidence type="ECO:0000313" key="2">
    <source>
        <dbReference type="Proteomes" id="UP000326678"/>
    </source>
</evidence>
<dbReference type="KEGG" id="nsh:GXM_02928"/>
<organism evidence="1 2">
    <name type="scientific">Nostoc sphaeroides CCNUC1</name>
    <dbReference type="NCBI Taxonomy" id="2653204"/>
    <lineage>
        <taxon>Bacteria</taxon>
        <taxon>Bacillati</taxon>
        <taxon>Cyanobacteriota</taxon>
        <taxon>Cyanophyceae</taxon>
        <taxon>Nostocales</taxon>
        <taxon>Nostocaceae</taxon>
        <taxon>Nostoc</taxon>
    </lineage>
</organism>
<proteinExistence type="predicted"/>
<reference evidence="1 2" key="1">
    <citation type="submission" date="2019-10" db="EMBL/GenBank/DDBJ databases">
        <title>Genomic and transcriptomic insights into the perfect genentic adaptation of a filamentous nitrogen-fixing cyanobacterium to rice fields.</title>
        <authorList>
            <person name="Chen Z."/>
        </authorList>
    </citation>
    <scope>NUCLEOTIDE SEQUENCE [LARGE SCALE GENOMIC DNA]</scope>
    <source>
        <strain evidence="1">CCNUC1</strain>
    </source>
</reference>
<gene>
    <name evidence="1" type="ORF">GXM_02928</name>
</gene>